<comment type="cofactor">
    <cofactor evidence="1">
        <name>heme b</name>
        <dbReference type="ChEBI" id="CHEBI:60344"/>
    </cofactor>
</comment>
<evidence type="ECO:0000256" key="10">
    <source>
        <dbReference type="ARBA" id="ARBA00023004"/>
    </source>
</evidence>
<evidence type="ECO:0000256" key="3">
    <source>
        <dbReference type="ARBA" id="ARBA00022448"/>
    </source>
</evidence>
<keyword evidence="7" id="KW-0479">Metal-binding</keyword>
<evidence type="ECO:0000256" key="9">
    <source>
        <dbReference type="ARBA" id="ARBA00022989"/>
    </source>
</evidence>
<dbReference type="EMBL" id="AP024956">
    <property type="protein sequence ID" value="BCZ81741.1"/>
    <property type="molecule type" value="Genomic_DNA"/>
</dbReference>
<keyword evidence="16" id="KW-1185">Reference proteome</keyword>
<evidence type="ECO:0000256" key="8">
    <source>
        <dbReference type="ARBA" id="ARBA00022982"/>
    </source>
</evidence>
<protein>
    <submittedName>
        <fullName evidence="15">Cytochrome b</fullName>
    </submittedName>
</protein>
<sequence length="142" mass="15324">MPETNDVKVPSGVIAWHIGVGTSLLVIVVAWWVRAVTRQAPEPADQSSCVRAIASVVHIALYALLLLVPLLGWLNASGRDWPVKIAGTLHLPQIATPDSPGASIGEWHSASATILLVLIGLHVFAVLVHQFLLKDHLLERML</sequence>
<evidence type="ECO:0000313" key="15">
    <source>
        <dbReference type="EMBL" id="BCZ81741.1"/>
    </source>
</evidence>
<reference evidence="15 16" key="1">
    <citation type="journal article" date="2022" name="Front. Microbiol.">
        <title>Identification and characterization of a novel class of self-sufficient cytochrome P450 hydroxylase involved in cyclohexanecarboxylate degradation in Paraburkholderia terrae strain KU-64.</title>
        <authorList>
            <person name="Yamamoto T."/>
            <person name="Hasegawa Y."/>
            <person name="Iwaki H."/>
        </authorList>
    </citation>
    <scope>NUCLEOTIDE SEQUENCE [LARGE SCALE GENOMIC DNA]</scope>
    <source>
        <strain evidence="15 16">KU-64</strain>
    </source>
</reference>
<name>A0ABM7U4R9_9BURK</name>
<evidence type="ECO:0000313" key="16">
    <source>
        <dbReference type="Proteomes" id="UP001319874"/>
    </source>
</evidence>
<keyword evidence="9 13" id="KW-1133">Transmembrane helix</keyword>
<comment type="similarity">
    <text evidence="12">Belongs to the cytochrome b561 family.</text>
</comment>
<feature type="transmembrane region" description="Helical" evidence="13">
    <location>
        <begin position="14"/>
        <end position="33"/>
    </location>
</feature>
<proteinExistence type="inferred from homology"/>
<dbReference type="InterPro" id="IPR016174">
    <property type="entry name" value="Di-haem_cyt_TM"/>
</dbReference>
<evidence type="ECO:0000259" key="14">
    <source>
        <dbReference type="Pfam" id="PF01292"/>
    </source>
</evidence>
<evidence type="ECO:0000256" key="7">
    <source>
        <dbReference type="ARBA" id="ARBA00022723"/>
    </source>
</evidence>
<keyword evidence="6 13" id="KW-0812">Transmembrane</keyword>
<evidence type="ECO:0000256" key="12">
    <source>
        <dbReference type="ARBA" id="ARBA00037975"/>
    </source>
</evidence>
<dbReference type="PANTHER" id="PTHR30529">
    <property type="entry name" value="CYTOCHROME B561"/>
    <property type="match status" value="1"/>
</dbReference>
<keyword evidence="3" id="KW-0813">Transport</keyword>
<keyword evidence="11 13" id="KW-0472">Membrane</keyword>
<evidence type="ECO:0000256" key="5">
    <source>
        <dbReference type="ARBA" id="ARBA00022617"/>
    </source>
</evidence>
<evidence type="ECO:0000256" key="6">
    <source>
        <dbReference type="ARBA" id="ARBA00022692"/>
    </source>
</evidence>
<comment type="subcellular location">
    <subcellularLocation>
        <location evidence="2">Cell membrane</location>
        <topology evidence="2">Multi-pass membrane protein</topology>
    </subcellularLocation>
</comment>
<keyword evidence="4" id="KW-1003">Cell membrane</keyword>
<dbReference type="PANTHER" id="PTHR30529:SF1">
    <property type="entry name" value="CYTOCHROME B561 HOMOLOG 2"/>
    <property type="match status" value="1"/>
</dbReference>
<evidence type="ECO:0000256" key="11">
    <source>
        <dbReference type="ARBA" id="ARBA00023136"/>
    </source>
</evidence>
<dbReference type="InterPro" id="IPR011577">
    <property type="entry name" value="Cyt_b561_bac/Ni-Hgenase"/>
</dbReference>
<evidence type="ECO:0000256" key="13">
    <source>
        <dbReference type="SAM" id="Phobius"/>
    </source>
</evidence>
<organism evidence="15 16">
    <name type="scientific">Paraburkholderia terrae</name>
    <dbReference type="NCBI Taxonomy" id="311230"/>
    <lineage>
        <taxon>Bacteria</taxon>
        <taxon>Pseudomonadati</taxon>
        <taxon>Pseudomonadota</taxon>
        <taxon>Betaproteobacteria</taxon>
        <taxon>Burkholderiales</taxon>
        <taxon>Burkholderiaceae</taxon>
        <taxon>Paraburkholderia</taxon>
    </lineage>
</organism>
<feature type="domain" description="Cytochrome b561 bacterial/Ni-hydrogenase" evidence="14">
    <location>
        <begin position="12"/>
        <end position="142"/>
    </location>
</feature>
<dbReference type="Pfam" id="PF01292">
    <property type="entry name" value="Ni_hydr_CYTB"/>
    <property type="match status" value="1"/>
</dbReference>
<keyword evidence="10" id="KW-0408">Iron</keyword>
<dbReference type="InterPro" id="IPR052168">
    <property type="entry name" value="Cytochrome_b561_oxidase"/>
</dbReference>
<accession>A0ABM7U4R9</accession>
<evidence type="ECO:0000256" key="2">
    <source>
        <dbReference type="ARBA" id="ARBA00004651"/>
    </source>
</evidence>
<keyword evidence="8" id="KW-0249">Electron transport</keyword>
<feature type="transmembrane region" description="Helical" evidence="13">
    <location>
        <begin position="53"/>
        <end position="74"/>
    </location>
</feature>
<evidence type="ECO:0000256" key="4">
    <source>
        <dbReference type="ARBA" id="ARBA00022475"/>
    </source>
</evidence>
<evidence type="ECO:0000256" key="1">
    <source>
        <dbReference type="ARBA" id="ARBA00001970"/>
    </source>
</evidence>
<feature type="transmembrane region" description="Helical" evidence="13">
    <location>
        <begin position="110"/>
        <end position="133"/>
    </location>
</feature>
<gene>
    <name evidence="15" type="ORF">PTKU64_54160</name>
</gene>
<dbReference type="SUPFAM" id="SSF81342">
    <property type="entry name" value="Transmembrane di-heme cytochromes"/>
    <property type="match status" value="1"/>
</dbReference>
<dbReference type="Proteomes" id="UP001319874">
    <property type="component" value="Chromosome 2"/>
</dbReference>
<keyword evidence="5" id="KW-0349">Heme</keyword>